<dbReference type="EMBL" id="RPFL01000063">
    <property type="protein sequence ID" value="RPD83269.1"/>
    <property type="molecule type" value="Genomic_DNA"/>
</dbReference>
<organism evidence="1 2">
    <name type="scientific">Neisseria weixii</name>
    <dbReference type="NCBI Taxonomy" id="1853276"/>
    <lineage>
        <taxon>Bacteria</taxon>
        <taxon>Pseudomonadati</taxon>
        <taxon>Pseudomonadota</taxon>
        <taxon>Betaproteobacteria</taxon>
        <taxon>Neisseriales</taxon>
        <taxon>Neisseriaceae</taxon>
        <taxon>Neisseria</taxon>
    </lineage>
</organism>
<evidence type="ECO:0000313" key="1">
    <source>
        <dbReference type="EMBL" id="RPD83269.1"/>
    </source>
</evidence>
<keyword evidence="2" id="KW-1185">Reference proteome</keyword>
<dbReference type="AlphaFoldDB" id="A0A3N4MVQ1"/>
<dbReference type="OrthoDB" id="14727at2"/>
<dbReference type="Proteomes" id="UP000272412">
    <property type="component" value="Unassembled WGS sequence"/>
</dbReference>
<evidence type="ECO:0000313" key="2">
    <source>
        <dbReference type="Proteomes" id="UP000272412"/>
    </source>
</evidence>
<accession>A0A3N4MVQ1</accession>
<gene>
    <name evidence="1" type="ORF">EGK74_12900</name>
</gene>
<dbReference type="PROSITE" id="PS51257">
    <property type="entry name" value="PROKAR_LIPOPROTEIN"/>
    <property type="match status" value="1"/>
</dbReference>
<name>A0A3N4MVQ1_9NEIS</name>
<sequence length="188" mass="20734">MKNKLSFVVLSLLLVACQKTDIQQENMNLQEKTAPLSVVGHSSSYPTSAQKRLKEQLTVNRDANCGCCHQWIEHAKADSWVIKDVVLSSNAKVAEIKDQYAIAPEMRSCHTTVSSSGYVFEGHVPMKAMTAFLENPPENAIGLAVPSMPVGSVGMEDGGHFMPYEVMQLNHDGTYQVFAKIDQPSDQY</sequence>
<proteinExistence type="predicted"/>
<comment type="caution">
    <text evidence="1">The sequence shown here is derived from an EMBL/GenBank/DDBJ whole genome shotgun (WGS) entry which is preliminary data.</text>
</comment>
<protein>
    <submittedName>
        <fullName evidence="1">DUF411 domain-containing protein</fullName>
    </submittedName>
</protein>
<dbReference type="Pfam" id="PF04214">
    <property type="entry name" value="DUF411"/>
    <property type="match status" value="1"/>
</dbReference>
<dbReference type="RefSeq" id="WP_123804997.1">
    <property type="nucleotide sequence ID" value="NZ_RPFL01000063.1"/>
</dbReference>
<dbReference type="InterPro" id="IPR007332">
    <property type="entry name" value="DUF411"/>
</dbReference>
<reference evidence="1 2" key="1">
    <citation type="submission" date="2018-11" db="EMBL/GenBank/DDBJ databases">
        <title>Neisseria weixii sp. nov. isolated from the rectal contents of plateau pika (Ochotona cruzoniae).</title>
        <authorList>
            <person name="Zhang G."/>
        </authorList>
    </citation>
    <scope>NUCLEOTIDE SEQUENCE [LARGE SCALE GENOMIC DNA]</scope>
    <source>
        <strain evidence="1 2">10009</strain>
    </source>
</reference>